<dbReference type="SUPFAM" id="SSF52047">
    <property type="entry name" value="RNI-like"/>
    <property type="match status" value="1"/>
</dbReference>
<dbReference type="AlphaFoldDB" id="A0A9P6KWC3"/>
<comment type="caution">
    <text evidence="2">The sequence shown here is derived from an EMBL/GenBank/DDBJ whole genome shotgun (WGS) entry which is preliminary data.</text>
</comment>
<dbReference type="PROSITE" id="PS50181">
    <property type="entry name" value="FBOX"/>
    <property type="match status" value="1"/>
</dbReference>
<evidence type="ECO:0000259" key="1">
    <source>
        <dbReference type="PROSITE" id="PS50181"/>
    </source>
</evidence>
<evidence type="ECO:0000313" key="2">
    <source>
        <dbReference type="EMBL" id="KAF9741788.1"/>
    </source>
</evidence>
<evidence type="ECO:0000313" key="3">
    <source>
        <dbReference type="Proteomes" id="UP000756921"/>
    </source>
</evidence>
<dbReference type="OrthoDB" id="5279008at2759"/>
<dbReference type="EMBL" id="WJXW01000001">
    <property type="protein sequence ID" value="KAF9741788.1"/>
    <property type="molecule type" value="Genomic_DNA"/>
</dbReference>
<dbReference type="Gene3D" id="3.80.10.10">
    <property type="entry name" value="Ribonuclease Inhibitor"/>
    <property type="match status" value="1"/>
</dbReference>
<proteinExistence type="predicted"/>
<protein>
    <recommendedName>
        <fullName evidence="1">F-box domain-containing protein</fullName>
    </recommendedName>
</protein>
<sequence length="427" mass="48645">MQTKIGQLPQELVDLIVVHLSLQDRQALRLASKQLYALTFTTFSNTYFSRRVTTLGVPSLSRLVQLSAHPNLSGCVYLIDIKLLNYEDYGNLREIDRVGIYPPPKRLQRVPQVKIGDISQECKLLDYMRTHKDPKAVVHPLSRALKGFRNVKTIRFRVNGLTLYGNPYISAEDEVYQYFLSACFTAVLDAIIRSGVRLQEFTLIKNTTIRPLSKSANLDYSAFNLPIPFMFSLKSAFTFLKSLRLSIRTHHNGNSRVAGWEKGVAQVIATASSLEKLTICLQATDSKPWFRAAVIQSICRSVQLPMLKSLQLYGCVVDELDLIALIKTHTSSLRRLLISDTELRSGAWSSILNTFKEDLDLDLLRLQYLQQNTAPRVVRWFPDHIRNSSKLNIDARKIRDQYWMKERLSQAISSLAATAEEHEISEI</sequence>
<reference evidence="2" key="1">
    <citation type="journal article" date="2020" name="Mol. Plant Microbe Interact.">
        <title>Genome Sequence of the Biocontrol Agent Coniothyrium minitans strain Conio (IMI 134523).</title>
        <authorList>
            <person name="Patel D."/>
            <person name="Shittu T.A."/>
            <person name="Baroncelli R."/>
            <person name="Muthumeenakshi S."/>
            <person name="Osborne T.H."/>
            <person name="Janganan T.K."/>
            <person name="Sreenivasaprasad S."/>
        </authorList>
    </citation>
    <scope>NUCLEOTIDE SEQUENCE</scope>
    <source>
        <strain evidence="2">Conio</strain>
    </source>
</reference>
<keyword evidence="3" id="KW-1185">Reference proteome</keyword>
<accession>A0A9P6KWC3</accession>
<gene>
    <name evidence="2" type="ORF">PMIN01_01327</name>
</gene>
<dbReference type="InterPro" id="IPR001810">
    <property type="entry name" value="F-box_dom"/>
</dbReference>
<organism evidence="2 3">
    <name type="scientific">Paraphaeosphaeria minitans</name>
    <dbReference type="NCBI Taxonomy" id="565426"/>
    <lineage>
        <taxon>Eukaryota</taxon>
        <taxon>Fungi</taxon>
        <taxon>Dikarya</taxon>
        <taxon>Ascomycota</taxon>
        <taxon>Pezizomycotina</taxon>
        <taxon>Dothideomycetes</taxon>
        <taxon>Pleosporomycetidae</taxon>
        <taxon>Pleosporales</taxon>
        <taxon>Massarineae</taxon>
        <taxon>Didymosphaeriaceae</taxon>
        <taxon>Paraphaeosphaeria</taxon>
    </lineage>
</organism>
<dbReference type="Proteomes" id="UP000756921">
    <property type="component" value="Unassembled WGS sequence"/>
</dbReference>
<dbReference type="InterPro" id="IPR032675">
    <property type="entry name" value="LRR_dom_sf"/>
</dbReference>
<name>A0A9P6KWC3_9PLEO</name>
<feature type="domain" description="F-box" evidence="1">
    <location>
        <begin position="2"/>
        <end position="51"/>
    </location>
</feature>